<reference evidence="1 2" key="1">
    <citation type="submission" date="2020-05" db="EMBL/GenBank/DDBJ databases">
        <title>Paenibacillus glebae, sp. nov., Paenibacillus humi sp. nov., Paenibacillus pedi sp. nov., Paenibacillus terrestris sp. nov. and Paenibacillus terricola sp. nov., isolated from a forest top soil sample.</title>
        <authorList>
            <person name="Qi S."/>
            <person name="Carlier A."/>
            <person name="Cnockaert M."/>
            <person name="Vandamme P."/>
        </authorList>
    </citation>
    <scope>NUCLEOTIDE SEQUENCE [LARGE SCALE GENOMIC DNA]</scope>
    <source>
        <strain evidence="1 2">LMG 29502</strain>
    </source>
</reference>
<comment type="caution">
    <text evidence="1">The sequence shown here is derived from an EMBL/GenBank/DDBJ whole genome shotgun (WGS) entry which is preliminary data.</text>
</comment>
<protein>
    <submittedName>
        <fullName evidence="1">Uncharacterized protein</fullName>
    </submittedName>
</protein>
<evidence type="ECO:0000313" key="1">
    <source>
        <dbReference type="EMBL" id="NQX49324.1"/>
    </source>
</evidence>
<keyword evidence="2" id="KW-1185">Reference proteome</keyword>
<dbReference type="Proteomes" id="UP000711047">
    <property type="component" value="Unassembled WGS sequence"/>
</dbReference>
<sequence length="144" mass="16961">MAEFTQEVFTSNPGNIKNVHPEIVLDVTQDHPSAYNPKFTIKLNGWNSYLKCEEHGDKRGNLQAFFYNWYNKDHSLIMKFHNHTHENYPDAAEEITEFDPVHLQFPLLGVTDYEGKVRDHSIYQSLDDVLNFLRHLQWIEARKA</sequence>
<evidence type="ECO:0000313" key="2">
    <source>
        <dbReference type="Proteomes" id="UP000711047"/>
    </source>
</evidence>
<dbReference type="RefSeq" id="WP_173140311.1">
    <property type="nucleotide sequence ID" value="NZ_JABMKX010000024.1"/>
</dbReference>
<dbReference type="EMBL" id="JABMKX010000024">
    <property type="protein sequence ID" value="NQX49324.1"/>
    <property type="molecule type" value="Genomic_DNA"/>
</dbReference>
<accession>A0ABX2DYU5</accession>
<organism evidence="1 2">
    <name type="scientific">Paenibacillus tritici</name>
    <dbReference type="NCBI Taxonomy" id="1873425"/>
    <lineage>
        <taxon>Bacteria</taxon>
        <taxon>Bacillati</taxon>
        <taxon>Bacillota</taxon>
        <taxon>Bacilli</taxon>
        <taxon>Bacillales</taxon>
        <taxon>Paenibacillaceae</taxon>
        <taxon>Paenibacillus</taxon>
    </lineage>
</organism>
<name>A0ABX2DYU5_9BACL</name>
<gene>
    <name evidence="1" type="ORF">HQN87_28805</name>
</gene>
<proteinExistence type="predicted"/>